<evidence type="ECO:0000256" key="12">
    <source>
        <dbReference type="ARBA" id="ARBA00066335"/>
    </source>
</evidence>
<dbReference type="STRING" id="1123384.AJ81_10450"/>
<comment type="similarity">
    <text evidence="2 14">Belongs to the peptidase T1B family. HslV subfamily.</text>
</comment>
<dbReference type="GO" id="GO:0009376">
    <property type="term" value="C:HslUV protease complex"/>
    <property type="evidence" value="ECO:0007669"/>
    <property type="project" value="UniProtKB-UniRule"/>
</dbReference>
<dbReference type="NCBIfam" id="NF003964">
    <property type="entry name" value="PRK05456.1"/>
    <property type="match status" value="1"/>
</dbReference>
<name>A0A0X1KT77_9THEM</name>
<dbReference type="NCBIfam" id="TIGR03692">
    <property type="entry name" value="ATP_dep_HslV"/>
    <property type="match status" value="1"/>
</dbReference>
<dbReference type="InterPro" id="IPR001353">
    <property type="entry name" value="Proteasome_sua/b"/>
</dbReference>
<reference evidence="15 16" key="1">
    <citation type="submission" date="2014-01" db="EMBL/GenBank/DDBJ databases">
        <title>Genome sequencing of Thermotog hypogea.</title>
        <authorList>
            <person name="Zhang X."/>
            <person name="Alvare G."/>
            <person name="Fristensky B."/>
            <person name="Chen L."/>
            <person name="Suen T."/>
            <person name="Chen Q."/>
            <person name="Ma K."/>
        </authorList>
    </citation>
    <scope>NUCLEOTIDE SEQUENCE [LARGE SCALE GENOMIC DNA]</scope>
    <source>
        <strain evidence="15 16">DSM 11164</strain>
    </source>
</reference>
<dbReference type="EC" id="3.4.25.2" evidence="12 14"/>
<dbReference type="HAMAP" id="MF_00248">
    <property type="entry name" value="HslV"/>
    <property type="match status" value="1"/>
</dbReference>
<dbReference type="PROSITE" id="PS51476">
    <property type="entry name" value="PROTEASOME_BETA_2"/>
    <property type="match status" value="1"/>
</dbReference>
<evidence type="ECO:0000256" key="2">
    <source>
        <dbReference type="ARBA" id="ARBA00006053"/>
    </source>
</evidence>
<dbReference type="AlphaFoldDB" id="A0A0X1KT77"/>
<dbReference type="Gene3D" id="3.60.20.10">
    <property type="entry name" value="Glutamine Phosphoribosylpyrophosphate, subunit 1, domain 1"/>
    <property type="match status" value="1"/>
</dbReference>
<dbReference type="RefSeq" id="WP_031502751.1">
    <property type="nucleotide sequence ID" value="NC_022795.1"/>
</dbReference>
<evidence type="ECO:0000256" key="13">
    <source>
        <dbReference type="ARBA" id="ARBA00074399"/>
    </source>
</evidence>
<comment type="subunit">
    <text evidence="11 14">A double ring-shaped homohexamer of HslV is capped on each side by a ring-shaped HslU homohexamer. The assembly of the HslU/HslV complex is dependent on binding of ATP.</text>
</comment>
<feature type="active site" evidence="14">
    <location>
        <position position="6"/>
    </location>
</feature>
<evidence type="ECO:0000313" key="16">
    <source>
        <dbReference type="Proteomes" id="UP000077469"/>
    </source>
</evidence>
<evidence type="ECO:0000256" key="7">
    <source>
        <dbReference type="ARBA" id="ARBA00022723"/>
    </source>
</evidence>
<dbReference type="GO" id="GO:0046872">
    <property type="term" value="F:metal ion binding"/>
    <property type="evidence" value="ECO:0007669"/>
    <property type="project" value="UniProtKB-KW"/>
</dbReference>
<keyword evidence="16" id="KW-1185">Reference proteome</keyword>
<keyword evidence="5 14" id="KW-0645">Protease</keyword>
<evidence type="ECO:0000256" key="3">
    <source>
        <dbReference type="ARBA" id="ARBA00022490"/>
    </source>
</evidence>
<feature type="binding site" evidence="14">
    <location>
        <position position="167"/>
    </location>
    <ligand>
        <name>Na(+)</name>
        <dbReference type="ChEBI" id="CHEBI:29101"/>
    </ligand>
</feature>
<evidence type="ECO:0000256" key="11">
    <source>
        <dbReference type="ARBA" id="ARBA00064434"/>
    </source>
</evidence>
<dbReference type="GO" id="GO:0004298">
    <property type="term" value="F:threonine-type endopeptidase activity"/>
    <property type="evidence" value="ECO:0007669"/>
    <property type="project" value="UniProtKB-KW"/>
</dbReference>
<dbReference type="Pfam" id="PF00227">
    <property type="entry name" value="Proteasome"/>
    <property type="match status" value="1"/>
</dbReference>
<dbReference type="KEGG" id="phy:AJ81_10450"/>
<sequence length="176" mass="19055">MSWRSTTILVVSRNGKTVMAGDGQVTYGNTVLKHGARKIRKIADGQVLAGFAGSVADAMALFDRFEAKLREWGNNLLKAAVELAKDWRTDRILRRLEALLLVADRNNVLIISGTGEVVQPDDNVAAIGSGAPYALAAARALMRNTDLDARAIAEKSLQIASEICIYTNSNITIEEL</sequence>
<dbReference type="InterPro" id="IPR029055">
    <property type="entry name" value="Ntn_hydrolases_N"/>
</dbReference>
<comment type="activity regulation">
    <text evidence="14">Allosterically activated by HslU binding.</text>
</comment>
<dbReference type="PaxDb" id="1123384-AJ81_10450"/>
<evidence type="ECO:0000256" key="6">
    <source>
        <dbReference type="ARBA" id="ARBA00022698"/>
    </source>
</evidence>
<dbReference type="PANTHER" id="PTHR32194">
    <property type="entry name" value="METALLOPROTEASE TLDD"/>
    <property type="match status" value="1"/>
</dbReference>
<dbReference type="GO" id="GO:0005839">
    <property type="term" value="C:proteasome core complex"/>
    <property type="evidence" value="ECO:0007669"/>
    <property type="project" value="InterPro"/>
</dbReference>
<keyword evidence="8 14" id="KW-0378">Hydrolase</keyword>
<proteinExistence type="inferred from homology"/>
<comment type="function">
    <text evidence="14">Protease subunit of a proteasome-like degradation complex believed to be a general protein degrading machinery.</text>
</comment>
<dbReference type="InterPro" id="IPR022281">
    <property type="entry name" value="ATP-dep_Prtase_HsIV_su"/>
</dbReference>
<evidence type="ECO:0000256" key="14">
    <source>
        <dbReference type="HAMAP-Rule" id="MF_00248"/>
    </source>
</evidence>
<evidence type="ECO:0000256" key="1">
    <source>
        <dbReference type="ARBA" id="ARBA00004496"/>
    </source>
</evidence>
<keyword evidence="9 14" id="KW-0915">Sodium</keyword>
<comment type="catalytic activity">
    <reaction evidence="10 14">
        <text>ATP-dependent cleavage of peptide bonds with broad specificity.</text>
        <dbReference type="EC" id="3.4.25.2"/>
    </reaction>
</comment>
<feature type="binding site" evidence="14">
    <location>
        <position position="164"/>
    </location>
    <ligand>
        <name>Na(+)</name>
        <dbReference type="ChEBI" id="CHEBI:29101"/>
    </ligand>
</feature>
<accession>A0A0X1KT77</accession>
<dbReference type="FunFam" id="3.60.20.10:FF:000002">
    <property type="entry name" value="ATP-dependent protease subunit HslV"/>
    <property type="match status" value="1"/>
</dbReference>
<protein>
    <recommendedName>
        <fullName evidence="13 14">ATP-dependent protease subunit HslV</fullName>
        <ecNumber evidence="12 14">3.4.25.2</ecNumber>
    </recommendedName>
</protein>
<feature type="binding site" evidence="14">
    <location>
        <position position="161"/>
    </location>
    <ligand>
        <name>Na(+)</name>
        <dbReference type="ChEBI" id="CHEBI:29101"/>
    </ligand>
</feature>
<dbReference type="Proteomes" id="UP000077469">
    <property type="component" value="Chromosome"/>
</dbReference>
<organism evidence="15 16">
    <name type="scientific">Pseudothermotoga hypogea DSM 11164 = NBRC 106472</name>
    <dbReference type="NCBI Taxonomy" id="1123384"/>
    <lineage>
        <taxon>Bacteria</taxon>
        <taxon>Thermotogati</taxon>
        <taxon>Thermotogota</taxon>
        <taxon>Thermotogae</taxon>
        <taxon>Thermotogales</taxon>
        <taxon>Thermotogaceae</taxon>
        <taxon>Pseudothermotoga</taxon>
    </lineage>
</organism>
<comment type="subcellular location">
    <subcellularLocation>
        <location evidence="1 14">Cytoplasm</location>
    </subcellularLocation>
</comment>
<evidence type="ECO:0000256" key="8">
    <source>
        <dbReference type="ARBA" id="ARBA00022801"/>
    </source>
</evidence>
<evidence type="ECO:0000256" key="9">
    <source>
        <dbReference type="ARBA" id="ARBA00023053"/>
    </source>
</evidence>
<keyword evidence="3 14" id="KW-0963">Cytoplasm</keyword>
<dbReference type="GO" id="GO:0051603">
    <property type="term" value="P:proteolysis involved in protein catabolic process"/>
    <property type="evidence" value="ECO:0007669"/>
    <property type="project" value="InterPro"/>
</dbReference>
<dbReference type="PANTHER" id="PTHR32194:SF0">
    <property type="entry name" value="ATP-DEPENDENT PROTEASE SUBUNIT HSLV"/>
    <property type="match status" value="1"/>
</dbReference>
<evidence type="ECO:0000256" key="5">
    <source>
        <dbReference type="ARBA" id="ARBA00022670"/>
    </source>
</evidence>
<dbReference type="SUPFAM" id="SSF56235">
    <property type="entry name" value="N-terminal nucleophile aminohydrolases (Ntn hydrolases)"/>
    <property type="match status" value="1"/>
</dbReference>
<evidence type="ECO:0000256" key="10">
    <source>
        <dbReference type="ARBA" id="ARBA00052385"/>
    </source>
</evidence>
<dbReference type="PIRSF" id="PIRSF039093">
    <property type="entry name" value="HslV"/>
    <property type="match status" value="1"/>
</dbReference>
<dbReference type="PATRIC" id="fig|1123384.7.peg.2097"/>
<keyword evidence="6 14" id="KW-0888">Threonine protease</keyword>
<keyword evidence="7 14" id="KW-0479">Metal-binding</keyword>
<dbReference type="OrthoDB" id="9804884at2"/>
<dbReference type="EMBL" id="CP007141">
    <property type="protein sequence ID" value="AJC74528.1"/>
    <property type="molecule type" value="Genomic_DNA"/>
</dbReference>
<dbReference type="InterPro" id="IPR023333">
    <property type="entry name" value="Proteasome_suB-type"/>
</dbReference>
<evidence type="ECO:0000313" key="15">
    <source>
        <dbReference type="EMBL" id="AJC74528.1"/>
    </source>
</evidence>
<gene>
    <name evidence="14" type="primary">hslV</name>
    <name evidence="15" type="ORF">AJ81_10450</name>
</gene>
<evidence type="ECO:0000256" key="4">
    <source>
        <dbReference type="ARBA" id="ARBA00022533"/>
    </source>
</evidence>
<keyword evidence="4 14" id="KW-0021">Allosteric enzyme</keyword>
<dbReference type="CDD" id="cd01913">
    <property type="entry name" value="protease_HslV"/>
    <property type="match status" value="1"/>
</dbReference>